<dbReference type="GO" id="GO:0005739">
    <property type="term" value="C:mitochondrion"/>
    <property type="evidence" value="ECO:0007669"/>
    <property type="project" value="TreeGrafter"/>
</dbReference>
<feature type="compositionally biased region" description="Polar residues" evidence="8">
    <location>
        <begin position="51"/>
        <end position="60"/>
    </location>
</feature>
<protein>
    <recommendedName>
        <fullName evidence="6">Complex I assembly factor TIMMDC1, mitochondrial</fullName>
    </recommendedName>
    <alternativeName>
        <fullName evidence="7">Translocase of inner mitochondrial membrane domain-containing protein 1</fullName>
    </alternativeName>
</protein>
<accession>A0AAV5TNC2</accession>
<name>A0AAV5TNC2_9BILA</name>
<comment type="caution">
    <text evidence="10">The sequence shown here is derived from an EMBL/GenBank/DDBJ whole genome shotgun (WGS) entry which is preliminary data.</text>
</comment>
<dbReference type="GO" id="GO:0032981">
    <property type="term" value="P:mitochondrial respiratory chain complex I assembly"/>
    <property type="evidence" value="ECO:0007669"/>
    <property type="project" value="InterPro"/>
</dbReference>
<evidence type="ECO:0000313" key="11">
    <source>
        <dbReference type="Proteomes" id="UP001432027"/>
    </source>
</evidence>
<proteinExistence type="inferred from homology"/>
<evidence type="ECO:0000256" key="4">
    <source>
        <dbReference type="ARBA" id="ARBA00022989"/>
    </source>
</evidence>
<dbReference type="InterPro" id="IPR055299">
    <property type="entry name" value="TIMMDC1"/>
</dbReference>
<evidence type="ECO:0000256" key="8">
    <source>
        <dbReference type="SAM" id="MobiDB-lite"/>
    </source>
</evidence>
<feature type="transmembrane region" description="Helical" evidence="9">
    <location>
        <begin position="208"/>
        <end position="228"/>
    </location>
</feature>
<keyword evidence="4 9" id="KW-1133">Transmembrane helix</keyword>
<dbReference type="EMBL" id="BTSX01000004">
    <property type="protein sequence ID" value="GMS95752.1"/>
    <property type="molecule type" value="Genomic_DNA"/>
</dbReference>
<feature type="region of interest" description="Disordered" evidence="8">
    <location>
        <begin position="36"/>
        <end position="72"/>
    </location>
</feature>
<keyword evidence="5 9" id="KW-0472">Membrane</keyword>
<evidence type="ECO:0000256" key="3">
    <source>
        <dbReference type="ARBA" id="ARBA00022692"/>
    </source>
</evidence>
<reference evidence="10" key="1">
    <citation type="submission" date="2023-10" db="EMBL/GenBank/DDBJ databases">
        <title>Genome assembly of Pristionchus species.</title>
        <authorList>
            <person name="Yoshida K."/>
            <person name="Sommer R.J."/>
        </authorList>
    </citation>
    <scope>NUCLEOTIDE SEQUENCE</scope>
    <source>
        <strain evidence="10">RS0144</strain>
    </source>
</reference>
<sequence>MPSPSQSSRTDSENESSFISPPWWRWRSVPVSVIGENEKKSIERTSPPSPSITHSVMNSEGRSEDKAPPDQVEMSGWDRIRELYETESMEKDLVQRIARASFLGGFLYGGTSGYLLAKQQYEIANKGRKYLSPSDAVVRRLDYAIIRYAMKGFSFGAKAAFISGSIVLLSTHTATLRRKFSSLYLPAYSALVGGVFMFPAGVLGAAKAFGLGITSGLTLSAVCGLYAISTERSVDSAYWHLKKEYEAELREEGAFERRVVQVMDEQKVWRYQALKIVKEEEEEKLKNLDA</sequence>
<feature type="transmembrane region" description="Helical" evidence="9">
    <location>
        <begin position="152"/>
        <end position="171"/>
    </location>
</feature>
<comment type="similarity">
    <text evidence="2">Belongs to the Tim17/Tim22/Tim23 family.</text>
</comment>
<evidence type="ECO:0000256" key="5">
    <source>
        <dbReference type="ARBA" id="ARBA00023136"/>
    </source>
</evidence>
<evidence type="ECO:0000256" key="7">
    <source>
        <dbReference type="ARBA" id="ARBA00041344"/>
    </source>
</evidence>
<dbReference type="PANTHER" id="PTHR13002:SF1">
    <property type="entry name" value="COMPLEX I ASSEMBLY FACTOR TIMMDC1, MITOCHONDRIAL"/>
    <property type="match status" value="1"/>
</dbReference>
<evidence type="ECO:0000256" key="2">
    <source>
        <dbReference type="ARBA" id="ARBA00008444"/>
    </source>
</evidence>
<dbReference type="Proteomes" id="UP001432027">
    <property type="component" value="Unassembled WGS sequence"/>
</dbReference>
<evidence type="ECO:0000256" key="6">
    <source>
        <dbReference type="ARBA" id="ARBA00040778"/>
    </source>
</evidence>
<dbReference type="AlphaFoldDB" id="A0AAV5TNC2"/>
<feature type="transmembrane region" description="Helical" evidence="9">
    <location>
        <begin position="183"/>
        <end position="202"/>
    </location>
</feature>
<evidence type="ECO:0000256" key="1">
    <source>
        <dbReference type="ARBA" id="ARBA00004141"/>
    </source>
</evidence>
<dbReference type="PANTHER" id="PTHR13002">
    <property type="entry name" value="C3ORF1 PROTEIN-RELATED"/>
    <property type="match status" value="1"/>
</dbReference>
<keyword evidence="11" id="KW-1185">Reference proteome</keyword>
<evidence type="ECO:0000313" key="10">
    <source>
        <dbReference type="EMBL" id="GMS95752.1"/>
    </source>
</evidence>
<dbReference type="GO" id="GO:0016020">
    <property type="term" value="C:membrane"/>
    <property type="evidence" value="ECO:0007669"/>
    <property type="project" value="UniProtKB-SubCell"/>
</dbReference>
<keyword evidence="3 9" id="KW-0812">Transmembrane</keyword>
<gene>
    <name evidence="10" type="ORF">PENTCL1PPCAC_17927</name>
</gene>
<comment type="subcellular location">
    <subcellularLocation>
        <location evidence="1">Membrane</location>
        <topology evidence="1">Multi-pass membrane protein</topology>
    </subcellularLocation>
</comment>
<evidence type="ECO:0000256" key="9">
    <source>
        <dbReference type="SAM" id="Phobius"/>
    </source>
</evidence>
<organism evidence="10 11">
    <name type="scientific">Pristionchus entomophagus</name>
    <dbReference type="NCBI Taxonomy" id="358040"/>
    <lineage>
        <taxon>Eukaryota</taxon>
        <taxon>Metazoa</taxon>
        <taxon>Ecdysozoa</taxon>
        <taxon>Nematoda</taxon>
        <taxon>Chromadorea</taxon>
        <taxon>Rhabditida</taxon>
        <taxon>Rhabditina</taxon>
        <taxon>Diplogasteromorpha</taxon>
        <taxon>Diplogasteroidea</taxon>
        <taxon>Neodiplogasteridae</taxon>
        <taxon>Pristionchus</taxon>
    </lineage>
</organism>